<dbReference type="Proteomes" id="UP000807306">
    <property type="component" value="Unassembled WGS sequence"/>
</dbReference>
<dbReference type="AlphaFoldDB" id="A0A9P6EHA1"/>
<feature type="domain" description="F-box" evidence="1">
    <location>
        <begin position="130"/>
        <end position="180"/>
    </location>
</feature>
<sequence length="280" mass="32380">MSRKMYEYFLDMCCSCDRKPDILVYRPFGKTVSPSERLASNRALPVVASKKKFFHSPLCSTTIMSTNFIDTVIAHLENTNSPMGQTECAVLNSRIPSIEAEISSLDEEIAKMVHQRDLLQEKCKHCRRLLSPLRGLPNKILLEIFTDFPRDDQTSVYRMSQVCRSWRQLVLGAPLLWTDIVLPGPLGNVSFEHIWRYLSLHVRRSQSRLMSSTIEELPEDLLDLLFEAIFASVVAHWDQYPFMQQSWITFNKFSPTWRNTQPKLTISLHSLLPREKSISN</sequence>
<evidence type="ECO:0000259" key="1">
    <source>
        <dbReference type="PROSITE" id="PS50181"/>
    </source>
</evidence>
<dbReference type="SUPFAM" id="SSF81383">
    <property type="entry name" value="F-box domain"/>
    <property type="match status" value="1"/>
</dbReference>
<name>A0A9P6EHA1_9AGAR</name>
<dbReference type="Gene3D" id="1.20.1280.50">
    <property type="match status" value="1"/>
</dbReference>
<organism evidence="2 3">
    <name type="scientific">Crepidotus variabilis</name>
    <dbReference type="NCBI Taxonomy" id="179855"/>
    <lineage>
        <taxon>Eukaryota</taxon>
        <taxon>Fungi</taxon>
        <taxon>Dikarya</taxon>
        <taxon>Basidiomycota</taxon>
        <taxon>Agaricomycotina</taxon>
        <taxon>Agaricomycetes</taxon>
        <taxon>Agaricomycetidae</taxon>
        <taxon>Agaricales</taxon>
        <taxon>Agaricineae</taxon>
        <taxon>Crepidotaceae</taxon>
        <taxon>Crepidotus</taxon>
    </lineage>
</organism>
<gene>
    <name evidence="2" type="ORF">CPB83DRAFT_291639</name>
</gene>
<dbReference type="OrthoDB" id="3365698at2759"/>
<dbReference type="PROSITE" id="PS50181">
    <property type="entry name" value="FBOX"/>
    <property type="match status" value="1"/>
</dbReference>
<protein>
    <recommendedName>
        <fullName evidence="1">F-box domain-containing protein</fullName>
    </recommendedName>
</protein>
<evidence type="ECO:0000313" key="3">
    <source>
        <dbReference type="Proteomes" id="UP000807306"/>
    </source>
</evidence>
<accession>A0A9P6EHA1</accession>
<keyword evidence="3" id="KW-1185">Reference proteome</keyword>
<dbReference type="InterPro" id="IPR036047">
    <property type="entry name" value="F-box-like_dom_sf"/>
</dbReference>
<comment type="caution">
    <text evidence="2">The sequence shown here is derived from an EMBL/GenBank/DDBJ whole genome shotgun (WGS) entry which is preliminary data.</text>
</comment>
<dbReference type="EMBL" id="MU157849">
    <property type="protein sequence ID" value="KAF9528959.1"/>
    <property type="molecule type" value="Genomic_DNA"/>
</dbReference>
<evidence type="ECO:0000313" key="2">
    <source>
        <dbReference type="EMBL" id="KAF9528959.1"/>
    </source>
</evidence>
<proteinExistence type="predicted"/>
<dbReference type="Pfam" id="PF12937">
    <property type="entry name" value="F-box-like"/>
    <property type="match status" value="1"/>
</dbReference>
<dbReference type="CDD" id="cd09917">
    <property type="entry name" value="F-box_SF"/>
    <property type="match status" value="1"/>
</dbReference>
<reference evidence="2" key="1">
    <citation type="submission" date="2020-11" db="EMBL/GenBank/DDBJ databases">
        <authorList>
            <consortium name="DOE Joint Genome Institute"/>
            <person name="Ahrendt S."/>
            <person name="Riley R."/>
            <person name="Andreopoulos W."/>
            <person name="Labutti K."/>
            <person name="Pangilinan J."/>
            <person name="Ruiz-Duenas F.J."/>
            <person name="Barrasa J.M."/>
            <person name="Sanchez-Garcia M."/>
            <person name="Camarero S."/>
            <person name="Miyauchi S."/>
            <person name="Serrano A."/>
            <person name="Linde D."/>
            <person name="Babiker R."/>
            <person name="Drula E."/>
            <person name="Ayuso-Fernandez I."/>
            <person name="Pacheco R."/>
            <person name="Padilla G."/>
            <person name="Ferreira P."/>
            <person name="Barriuso J."/>
            <person name="Kellner H."/>
            <person name="Castanera R."/>
            <person name="Alfaro M."/>
            <person name="Ramirez L."/>
            <person name="Pisabarro A.G."/>
            <person name="Kuo A."/>
            <person name="Tritt A."/>
            <person name="Lipzen A."/>
            <person name="He G."/>
            <person name="Yan M."/>
            <person name="Ng V."/>
            <person name="Cullen D."/>
            <person name="Martin F."/>
            <person name="Rosso M.-N."/>
            <person name="Henrissat B."/>
            <person name="Hibbett D."/>
            <person name="Martinez A.T."/>
            <person name="Grigoriev I.V."/>
        </authorList>
    </citation>
    <scope>NUCLEOTIDE SEQUENCE</scope>
    <source>
        <strain evidence="2">CBS 506.95</strain>
    </source>
</reference>
<dbReference type="InterPro" id="IPR001810">
    <property type="entry name" value="F-box_dom"/>
</dbReference>